<dbReference type="Proteomes" id="UP000509597">
    <property type="component" value="Chromosome"/>
</dbReference>
<accession>A0A7H9BE14</accession>
<proteinExistence type="predicted"/>
<protein>
    <submittedName>
        <fullName evidence="2">Uncharacterized protein</fullName>
    </submittedName>
</protein>
<name>A0A7H9BE14_9NEIS</name>
<keyword evidence="3" id="KW-1185">Reference proteome</keyword>
<dbReference type="AlphaFoldDB" id="A0A7H9BE14"/>
<keyword evidence="1" id="KW-0732">Signal</keyword>
<dbReference type="RefSeq" id="WP_179356854.1">
    <property type="nucleotide sequence ID" value="NZ_CP058627.1"/>
</dbReference>
<evidence type="ECO:0000313" key="3">
    <source>
        <dbReference type="Proteomes" id="UP000509597"/>
    </source>
</evidence>
<feature type="chain" id="PRO_5028889591" evidence="1">
    <location>
        <begin position="26"/>
        <end position="190"/>
    </location>
</feature>
<sequence length="190" mass="21055">MKSTIKKTFKAILCGSIFLSACAYAEESPASNQSFGDYTPSWLQGMNGDKEWKTWAVIPVYTRHFDRQAVIDDNLNENNPGFGIERSNGRWHWMLGAYRNSLRDTSVYAQLGWTPLQWQFSEKASLSLGAAAGLVSGYQNTDKGYPIVPAGGFLVSLETDYHLGLNLFIVPTIQAVDVEGFVAAQVKLSF</sequence>
<evidence type="ECO:0000313" key="2">
    <source>
        <dbReference type="EMBL" id="QLG86767.1"/>
    </source>
</evidence>
<gene>
    <name evidence="2" type="ORF">HQ393_00100</name>
</gene>
<organism evidence="2 3">
    <name type="scientific">Chitinibacter bivalviorum</name>
    <dbReference type="NCBI Taxonomy" id="2739434"/>
    <lineage>
        <taxon>Bacteria</taxon>
        <taxon>Pseudomonadati</taxon>
        <taxon>Pseudomonadota</taxon>
        <taxon>Betaproteobacteria</taxon>
        <taxon>Neisseriales</taxon>
        <taxon>Chitinibacteraceae</taxon>
        <taxon>Chitinibacter</taxon>
    </lineage>
</organism>
<dbReference type="Gene3D" id="2.40.160.20">
    <property type="match status" value="1"/>
</dbReference>
<dbReference type="EMBL" id="CP058627">
    <property type="protein sequence ID" value="QLG86767.1"/>
    <property type="molecule type" value="Genomic_DNA"/>
</dbReference>
<dbReference type="KEGG" id="chiz:HQ393_00100"/>
<evidence type="ECO:0000256" key="1">
    <source>
        <dbReference type="SAM" id="SignalP"/>
    </source>
</evidence>
<dbReference type="PROSITE" id="PS51257">
    <property type="entry name" value="PROKAR_LIPOPROTEIN"/>
    <property type="match status" value="1"/>
</dbReference>
<feature type="signal peptide" evidence="1">
    <location>
        <begin position="1"/>
        <end position="25"/>
    </location>
</feature>
<reference evidence="2 3" key="1">
    <citation type="submission" date="2020-07" db="EMBL/GenBank/DDBJ databases">
        <title>Complete genome sequence of Chitinibacter sp. 2T18.</title>
        <authorList>
            <person name="Bae J.-W."/>
            <person name="Choi J.-W."/>
        </authorList>
    </citation>
    <scope>NUCLEOTIDE SEQUENCE [LARGE SCALE GENOMIC DNA]</scope>
    <source>
        <strain evidence="2 3">2T18</strain>
    </source>
</reference>